<keyword evidence="6 12" id="KW-0633">Potassium transport</keyword>
<feature type="transmembrane region" description="Helical" evidence="14">
    <location>
        <begin position="240"/>
        <end position="259"/>
    </location>
</feature>
<keyword evidence="11 12" id="KW-0472">Membrane</keyword>
<organism evidence="15 16">
    <name type="scientific">Oligella urethralis DNF00040</name>
    <dbReference type="NCBI Taxonomy" id="1401065"/>
    <lineage>
        <taxon>Bacteria</taxon>
        <taxon>Pseudomonadati</taxon>
        <taxon>Pseudomonadota</taxon>
        <taxon>Betaproteobacteria</taxon>
        <taxon>Burkholderiales</taxon>
        <taxon>Alcaligenaceae</taxon>
        <taxon>Oligella</taxon>
    </lineage>
</organism>
<dbReference type="InterPro" id="IPR004772">
    <property type="entry name" value="TrkH"/>
</dbReference>
<feature type="transmembrane region" description="Helical" evidence="14">
    <location>
        <begin position="12"/>
        <end position="32"/>
    </location>
</feature>
<comment type="similarity">
    <text evidence="2 12">Belongs to the TrkH potassium transport family.</text>
</comment>
<reference evidence="15 16" key="1">
    <citation type="submission" date="2014-07" db="EMBL/GenBank/DDBJ databases">
        <authorList>
            <person name="McCorrison J."/>
            <person name="Sanka R."/>
            <person name="Torralba M."/>
            <person name="Gillis M."/>
            <person name="Haft D.H."/>
            <person name="Methe B."/>
            <person name="Sutton G."/>
            <person name="Nelson K.E."/>
        </authorList>
    </citation>
    <scope>NUCLEOTIDE SEQUENCE [LARGE SCALE GENOMIC DNA]</scope>
    <source>
        <strain evidence="15 16">DNF00040</strain>
    </source>
</reference>
<dbReference type="GO" id="GO:0005886">
    <property type="term" value="C:plasma membrane"/>
    <property type="evidence" value="ECO:0007669"/>
    <property type="project" value="UniProtKB-SubCell"/>
</dbReference>
<evidence type="ECO:0000256" key="14">
    <source>
        <dbReference type="SAM" id="Phobius"/>
    </source>
</evidence>
<feature type="binding site" evidence="13">
    <location>
        <position position="115"/>
    </location>
    <ligand>
        <name>K(+)</name>
        <dbReference type="ChEBI" id="CHEBI:29103"/>
    </ligand>
</feature>
<evidence type="ECO:0000256" key="12">
    <source>
        <dbReference type="PIRNR" id="PIRNR006247"/>
    </source>
</evidence>
<feature type="transmembrane region" description="Helical" evidence="14">
    <location>
        <begin position="71"/>
        <end position="91"/>
    </location>
</feature>
<keyword evidence="9 14" id="KW-1133">Transmembrane helix</keyword>
<feature type="binding site" evidence="13">
    <location>
        <position position="322"/>
    </location>
    <ligand>
        <name>K(+)</name>
        <dbReference type="ChEBI" id="CHEBI:29103"/>
    </ligand>
</feature>
<evidence type="ECO:0000256" key="11">
    <source>
        <dbReference type="ARBA" id="ARBA00023136"/>
    </source>
</evidence>
<keyword evidence="3 12" id="KW-0813">Transport</keyword>
<dbReference type="PIRSF" id="PIRSF006247">
    <property type="entry name" value="TrkH"/>
    <property type="match status" value="1"/>
</dbReference>
<comment type="function">
    <text evidence="12">Low-affinity potassium transport system. Interacts with Trk system potassium uptake protein TrkA.</text>
</comment>
<dbReference type="Proteomes" id="UP000029629">
    <property type="component" value="Unassembled WGS sequence"/>
</dbReference>
<feature type="transmembrane region" description="Helical" evidence="14">
    <location>
        <begin position="397"/>
        <end position="421"/>
    </location>
</feature>
<keyword evidence="13" id="KW-0479">Metal-binding</keyword>
<keyword evidence="4 12" id="KW-1003">Cell membrane</keyword>
<sequence length="489" mass="53461">MYHTLNSLHKLGMVVMAFSLTLVFPFVLSILIDDGAARYFVMPAVGAFVFGLLLTVLCFPFRGALRRREGILVVFLSWICLAFIGSLPIYFAEQLLQEDFGIAKAVFEGVSGLTTTGASVINEVERLPISVNIWRHSLLWFGGMGILLLAVAILPLFNVGGREVMMSEMPGPLKDERLTPRIASTAKTLYGIYFVASVLCLIAYRVAGLNWFDAWCHAASTMALGGFSSFNASFQSIDNVAADAVAVVFMLFAGINFATHFKVLRNRSLRLYAYCPEALPFLKLVLGSGLIISGILYFNGNYATWFEALRYGIFNTVSVATTTGFANVDYLTWPFVIPVYMLALGSFASSGGSTGGGIKLIRILLVFRRIRVEMLKLLHPHGLFPVRFKTTVVSDSVLLSVMTFLALYMMTLMVVFALLALGGADPISASSAAVALVANIGPAIGSVGPMSNYAHFNDFQLWVSSAAMLVGRLELLTAFVIFTPHFWRR</sequence>
<feature type="transmembrane region" description="Helical" evidence="14">
    <location>
        <begin position="459"/>
        <end position="482"/>
    </location>
</feature>
<dbReference type="OrthoDB" id="9810952at2"/>
<feature type="binding site" evidence="13">
    <location>
        <position position="225"/>
    </location>
    <ligand>
        <name>K(+)</name>
        <dbReference type="ChEBI" id="CHEBI:29103"/>
    </ligand>
</feature>
<feature type="transmembrane region" description="Helical" evidence="14">
    <location>
        <begin position="271"/>
        <end position="298"/>
    </location>
</feature>
<evidence type="ECO:0000256" key="6">
    <source>
        <dbReference type="ARBA" id="ARBA00022538"/>
    </source>
</evidence>
<evidence type="ECO:0000256" key="1">
    <source>
        <dbReference type="ARBA" id="ARBA00004429"/>
    </source>
</evidence>
<feature type="transmembrane region" description="Helical" evidence="14">
    <location>
        <begin position="138"/>
        <end position="159"/>
    </location>
</feature>
<evidence type="ECO:0000256" key="5">
    <source>
        <dbReference type="ARBA" id="ARBA00022519"/>
    </source>
</evidence>
<dbReference type="GO" id="GO:0046872">
    <property type="term" value="F:metal ion binding"/>
    <property type="evidence" value="ECO:0007669"/>
    <property type="project" value="UniProtKB-KW"/>
</dbReference>
<feature type="transmembrane region" description="Helical" evidence="14">
    <location>
        <begin position="427"/>
        <end position="447"/>
    </location>
</feature>
<feature type="binding site" evidence="13">
    <location>
        <position position="224"/>
    </location>
    <ligand>
        <name>K(+)</name>
        <dbReference type="ChEBI" id="CHEBI:29103"/>
    </ligand>
</feature>
<evidence type="ECO:0000256" key="8">
    <source>
        <dbReference type="ARBA" id="ARBA00022958"/>
    </source>
</evidence>
<evidence type="ECO:0000313" key="16">
    <source>
        <dbReference type="Proteomes" id="UP000029629"/>
    </source>
</evidence>
<keyword evidence="7 14" id="KW-0812">Transmembrane</keyword>
<dbReference type="EMBL" id="JRNI01000019">
    <property type="protein sequence ID" value="KGF30866.1"/>
    <property type="molecule type" value="Genomic_DNA"/>
</dbReference>
<comment type="caution">
    <text evidence="15">The sequence shown here is derived from an EMBL/GenBank/DDBJ whole genome shotgun (WGS) entry which is preliminary data.</text>
</comment>
<keyword evidence="5 12" id="KW-0997">Cell inner membrane</keyword>
<gene>
    <name evidence="15" type="ORF">HMPREF2130_05460</name>
</gene>
<dbReference type="AlphaFoldDB" id="A0A095Z955"/>
<dbReference type="eggNOG" id="COG0168">
    <property type="taxonomic scope" value="Bacteria"/>
</dbReference>
<evidence type="ECO:0000256" key="9">
    <source>
        <dbReference type="ARBA" id="ARBA00022989"/>
    </source>
</evidence>
<dbReference type="InterPro" id="IPR003445">
    <property type="entry name" value="Cat_transpt"/>
</dbReference>
<evidence type="ECO:0000256" key="4">
    <source>
        <dbReference type="ARBA" id="ARBA00022475"/>
    </source>
</evidence>
<dbReference type="RefSeq" id="WP_036558849.1">
    <property type="nucleotide sequence ID" value="NZ_JRNI01000019.1"/>
</dbReference>
<evidence type="ECO:0000256" key="10">
    <source>
        <dbReference type="ARBA" id="ARBA00023065"/>
    </source>
</evidence>
<feature type="transmembrane region" description="Helical" evidence="14">
    <location>
        <begin position="188"/>
        <end position="207"/>
    </location>
</feature>
<keyword evidence="16" id="KW-1185">Reference proteome</keyword>
<evidence type="ECO:0000256" key="7">
    <source>
        <dbReference type="ARBA" id="ARBA00022692"/>
    </source>
</evidence>
<feature type="binding site" evidence="13">
    <location>
        <position position="439"/>
    </location>
    <ligand>
        <name>K(+)</name>
        <dbReference type="ChEBI" id="CHEBI:29103"/>
    </ligand>
</feature>
<evidence type="ECO:0000313" key="15">
    <source>
        <dbReference type="EMBL" id="KGF30866.1"/>
    </source>
</evidence>
<evidence type="ECO:0000256" key="2">
    <source>
        <dbReference type="ARBA" id="ARBA00009137"/>
    </source>
</evidence>
<accession>A0A095Z955</accession>
<dbReference type="Pfam" id="PF02386">
    <property type="entry name" value="TrkH"/>
    <property type="match status" value="2"/>
</dbReference>
<name>A0A095Z955_9BURK</name>
<protein>
    <recommendedName>
        <fullName evidence="12">Trk system potassium uptake protein</fullName>
    </recommendedName>
</protein>
<evidence type="ECO:0000256" key="3">
    <source>
        <dbReference type="ARBA" id="ARBA00022448"/>
    </source>
</evidence>
<keyword evidence="10 12" id="KW-0406">Ion transport</keyword>
<comment type="subcellular location">
    <subcellularLocation>
        <location evidence="1 12">Cell inner membrane</location>
        <topology evidence="1 12">Multi-pass membrane protein</topology>
    </subcellularLocation>
</comment>
<dbReference type="PANTHER" id="PTHR32024:SF2">
    <property type="entry name" value="TRK SYSTEM POTASSIUM UPTAKE PROTEIN TRKG-RELATED"/>
    <property type="match status" value="1"/>
</dbReference>
<feature type="transmembrane region" description="Helical" evidence="14">
    <location>
        <begin position="339"/>
        <end position="367"/>
    </location>
</feature>
<keyword evidence="8 12" id="KW-0630">Potassium</keyword>
<feature type="transmembrane region" description="Helical" evidence="14">
    <location>
        <begin position="38"/>
        <end position="59"/>
    </location>
</feature>
<feature type="binding site" evidence="13">
    <location>
        <position position="323"/>
    </location>
    <ligand>
        <name>K(+)</name>
        <dbReference type="ChEBI" id="CHEBI:29103"/>
    </ligand>
</feature>
<dbReference type="PANTHER" id="PTHR32024">
    <property type="entry name" value="TRK SYSTEM POTASSIUM UPTAKE PROTEIN TRKG-RELATED"/>
    <property type="match status" value="1"/>
</dbReference>
<dbReference type="GO" id="GO:0015379">
    <property type="term" value="F:potassium:chloride symporter activity"/>
    <property type="evidence" value="ECO:0007669"/>
    <property type="project" value="InterPro"/>
</dbReference>
<evidence type="ECO:0000256" key="13">
    <source>
        <dbReference type="PIRSR" id="PIRSR006247-1"/>
    </source>
</evidence>
<proteinExistence type="inferred from homology"/>
<feature type="binding site" evidence="13">
    <location>
        <position position="116"/>
    </location>
    <ligand>
        <name>K(+)</name>
        <dbReference type="ChEBI" id="CHEBI:29103"/>
    </ligand>
</feature>